<gene>
    <name evidence="3" type="ORF">B456_010G055200</name>
</gene>
<evidence type="ECO:0000313" key="3">
    <source>
        <dbReference type="EMBL" id="KJB64449.1"/>
    </source>
</evidence>
<reference evidence="3 4" key="1">
    <citation type="journal article" date="2012" name="Nature">
        <title>Repeated polyploidization of Gossypium genomes and the evolution of spinnable cotton fibres.</title>
        <authorList>
            <person name="Paterson A.H."/>
            <person name="Wendel J.F."/>
            <person name="Gundlach H."/>
            <person name="Guo H."/>
            <person name="Jenkins J."/>
            <person name="Jin D."/>
            <person name="Llewellyn D."/>
            <person name="Showmaker K.C."/>
            <person name="Shu S."/>
            <person name="Udall J."/>
            <person name="Yoo M.J."/>
            <person name="Byers R."/>
            <person name="Chen W."/>
            <person name="Doron-Faigenboim A."/>
            <person name="Duke M.V."/>
            <person name="Gong L."/>
            <person name="Grimwood J."/>
            <person name="Grover C."/>
            <person name="Grupp K."/>
            <person name="Hu G."/>
            <person name="Lee T.H."/>
            <person name="Li J."/>
            <person name="Lin L."/>
            <person name="Liu T."/>
            <person name="Marler B.S."/>
            <person name="Page J.T."/>
            <person name="Roberts A.W."/>
            <person name="Romanel E."/>
            <person name="Sanders W.S."/>
            <person name="Szadkowski E."/>
            <person name="Tan X."/>
            <person name="Tang H."/>
            <person name="Xu C."/>
            <person name="Wang J."/>
            <person name="Wang Z."/>
            <person name="Zhang D."/>
            <person name="Zhang L."/>
            <person name="Ashrafi H."/>
            <person name="Bedon F."/>
            <person name="Bowers J.E."/>
            <person name="Brubaker C.L."/>
            <person name="Chee P.W."/>
            <person name="Das S."/>
            <person name="Gingle A.R."/>
            <person name="Haigler C.H."/>
            <person name="Harker D."/>
            <person name="Hoffmann L.V."/>
            <person name="Hovav R."/>
            <person name="Jones D.C."/>
            <person name="Lemke C."/>
            <person name="Mansoor S."/>
            <person name="ur Rahman M."/>
            <person name="Rainville L.N."/>
            <person name="Rambani A."/>
            <person name="Reddy U.K."/>
            <person name="Rong J.K."/>
            <person name="Saranga Y."/>
            <person name="Scheffler B.E."/>
            <person name="Scheffler J.A."/>
            <person name="Stelly D.M."/>
            <person name="Triplett B.A."/>
            <person name="Van Deynze A."/>
            <person name="Vaslin M.F."/>
            <person name="Waghmare V.N."/>
            <person name="Walford S.A."/>
            <person name="Wright R.J."/>
            <person name="Zaki E.A."/>
            <person name="Zhang T."/>
            <person name="Dennis E.S."/>
            <person name="Mayer K.F."/>
            <person name="Peterson D.G."/>
            <person name="Rokhsar D.S."/>
            <person name="Wang X."/>
            <person name="Schmutz J."/>
        </authorList>
    </citation>
    <scope>NUCLEOTIDE SEQUENCE [LARGE SCALE GENOMIC DNA]</scope>
</reference>
<keyword evidence="1" id="KW-1133">Transmembrane helix</keyword>
<accession>A0A0D2U6G8</accession>
<feature type="signal peptide" evidence="2">
    <location>
        <begin position="1"/>
        <end position="21"/>
    </location>
</feature>
<sequence length="97" mass="9724">MARQIFVLVLVLIAIVKMVSADIMEAAAPGYTDAIGKNVGAPYTGEGGQDIVEGRLDNAVNAISGAATGLPPSSSSATIIGLSAIAKAVAIAGYFLF</sequence>
<keyword evidence="2" id="KW-0732">Signal</keyword>
<dbReference type="OMA" id="MVSADIM"/>
<name>A0A0D2U6G8_GOSRA</name>
<evidence type="ECO:0000313" key="4">
    <source>
        <dbReference type="Proteomes" id="UP000032304"/>
    </source>
</evidence>
<protein>
    <recommendedName>
        <fullName evidence="5">H(+)-exporting diphosphatase</fullName>
    </recommendedName>
</protein>
<proteinExistence type="predicted"/>
<keyword evidence="4" id="KW-1185">Reference proteome</keyword>
<keyword evidence="1" id="KW-0812">Transmembrane</keyword>
<keyword evidence="1" id="KW-0472">Membrane</keyword>
<dbReference type="AlphaFoldDB" id="A0A0D2U6G8"/>
<evidence type="ECO:0000256" key="2">
    <source>
        <dbReference type="SAM" id="SignalP"/>
    </source>
</evidence>
<evidence type="ECO:0000256" key="1">
    <source>
        <dbReference type="SAM" id="Phobius"/>
    </source>
</evidence>
<dbReference type="Gramene" id="KJB64449">
    <property type="protein sequence ID" value="KJB64449"/>
    <property type="gene ID" value="B456_010G055200"/>
</dbReference>
<organism evidence="3 4">
    <name type="scientific">Gossypium raimondii</name>
    <name type="common">Peruvian cotton</name>
    <name type="synonym">Gossypium klotzschianum subsp. raimondii</name>
    <dbReference type="NCBI Taxonomy" id="29730"/>
    <lineage>
        <taxon>Eukaryota</taxon>
        <taxon>Viridiplantae</taxon>
        <taxon>Streptophyta</taxon>
        <taxon>Embryophyta</taxon>
        <taxon>Tracheophyta</taxon>
        <taxon>Spermatophyta</taxon>
        <taxon>Magnoliopsida</taxon>
        <taxon>eudicotyledons</taxon>
        <taxon>Gunneridae</taxon>
        <taxon>Pentapetalae</taxon>
        <taxon>rosids</taxon>
        <taxon>malvids</taxon>
        <taxon>Malvales</taxon>
        <taxon>Malvaceae</taxon>
        <taxon>Malvoideae</taxon>
        <taxon>Gossypium</taxon>
    </lineage>
</organism>
<dbReference type="EMBL" id="CM001749">
    <property type="protein sequence ID" value="KJB64449.1"/>
    <property type="molecule type" value="Genomic_DNA"/>
</dbReference>
<dbReference type="Proteomes" id="UP000032304">
    <property type="component" value="Chromosome 10"/>
</dbReference>
<feature type="chain" id="PRO_5002252532" description="H(+)-exporting diphosphatase" evidence="2">
    <location>
        <begin position="22"/>
        <end position="97"/>
    </location>
</feature>
<evidence type="ECO:0008006" key="5">
    <source>
        <dbReference type="Google" id="ProtNLM"/>
    </source>
</evidence>
<feature type="transmembrane region" description="Helical" evidence="1">
    <location>
        <begin position="77"/>
        <end position="96"/>
    </location>
</feature>